<evidence type="ECO:0000313" key="8">
    <source>
        <dbReference type="Proteomes" id="UP000273626"/>
    </source>
</evidence>
<dbReference type="InterPro" id="IPR036388">
    <property type="entry name" value="WH-like_DNA-bd_sf"/>
</dbReference>
<dbReference type="GO" id="GO:0003700">
    <property type="term" value="F:DNA-binding transcription factor activity"/>
    <property type="evidence" value="ECO:0007669"/>
    <property type="project" value="InterPro"/>
</dbReference>
<dbReference type="RefSeq" id="WP_147428044.1">
    <property type="nucleotide sequence ID" value="NZ_CP044426.1"/>
</dbReference>
<dbReference type="GO" id="GO:0000976">
    <property type="term" value="F:transcription cis-regulatory region binding"/>
    <property type="evidence" value="ECO:0007669"/>
    <property type="project" value="TreeGrafter"/>
</dbReference>
<keyword evidence="4" id="KW-0804">Transcription</keyword>
<dbReference type="PROSITE" id="PS50931">
    <property type="entry name" value="HTH_LYSR"/>
    <property type="match status" value="1"/>
</dbReference>
<evidence type="ECO:0000256" key="4">
    <source>
        <dbReference type="ARBA" id="ARBA00023163"/>
    </source>
</evidence>
<evidence type="ECO:0000313" key="9">
    <source>
        <dbReference type="Proteomes" id="UP000326453"/>
    </source>
</evidence>
<keyword evidence="2" id="KW-0805">Transcription regulation</keyword>
<dbReference type="Gene3D" id="1.10.10.10">
    <property type="entry name" value="Winged helix-like DNA-binding domain superfamily/Winged helix DNA-binding domain"/>
    <property type="match status" value="1"/>
</dbReference>
<dbReference type="KEGG" id="ppan:ESD82_14420"/>
<feature type="domain" description="HTH lysR-type" evidence="5">
    <location>
        <begin position="6"/>
        <end position="63"/>
    </location>
</feature>
<evidence type="ECO:0000313" key="7">
    <source>
        <dbReference type="EMBL" id="RKS52219.1"/>
    </source>
</evidence>
<proteinExistence type="inferred from homology"/>
<dbReference type="CDD" id="cd05466">
    <property type="entry name" value="PBP2_LTTR_substrate"/>
    <property type="match status" value="1"/>
</dbReference>
<dbReference type="SUPFAM" id="SSF46785">
    <property type="entry name" value="Winged helix' DNA-binding domain"/>
    <property type="match status" value="1"/>
</dbReference>
<reference evidence="7 8" key="1">
    <citation type="submission" date="2018-10" db="EMBL/GenBank/DDBJ databases">
        <title>Genomic Encyclopedia of Archaeal and Bacterial Type Strains, Phase II (KMG-II): from individual species to whole genera.</title>
        <authorList>
            <person name="Goeker M."/>
        </authorList>
    </citation>
    <scope>NUCLEOTIDE SEQUENCE [LARGE SCALE GENOMIC DNA]</scope>
    <source>
        <strain evidence="8">ATCC 35512 / DSM 2944 / CIP 106514 / LMD 82.5 / NBRC 102493 / NCCB 82005 / GB17</strain>
        <strain evidence="7">DSM 2944</strain>
    </source>
</reference>
<dbReference type="InterPro" id="IPR005119">
    <property type="entry name" value="LysR_subst-bd"/>
</dbReference>
<dbReference type="EMBL" id="RBLI01000001">
    <property type="protein sequence ID" value="RKS52219.1"/>
    <property type="molecule type" value="Genomic_DNA"/>
</dbReference>
<dbReference type="Pfam" id="PF00126">
    <property type="entry name" value="HTH_1"/>
    <property type="match status" value="1"/>
</dbReference>
<sequence length="301" mass="33665">MSRYRFNLKHIEAFLEVADQGTFRRAAERLATTQPNISNRIAQLEDQIGHRLMERDAGSVQLTPRGQALLEPARALIAAADTFVVATGDETKFQGILRLGISEMVAHSWLRQFLREMKVRFPQIDVDLTIDMSANLSRALFDRDLDLTLQNAPFDRVARQSVELGQTTHYWVASPDLGFRKGTVGAKELASHAILTHSRNSRAYQQIAAHFQSINQPVRLVSSSYMGSCLQMALDGLGVACLPAAMLDEALSEQRLICVDYAWRPENLAFFARYLVDPAPPYLSEAVAIAHRLFPPRASIE</sequence>
<dbReference type="InterPro" id="IPR036390">
    <property type="entry name" value="WH_DNA-bd_sf"/>
</dbReference>
<dbReference type="PRINTS" id="PR00039">
    <property type="entry name" value="HTHLYSR"/>
</dbReference>
<dbReference type="PANTHER" id="PTHR30126">
    <property type="entry name" value="HTH-TYPE TRANSCRIPTIONAL REGULATOR"/>
    <property type="match status" value="1"/>
</dbReference>
<evidence type="ECO:0000256" key="2">
    <source>
        <dbReference type="ARBA" id="ARBA00023015"/>
    </source>
</evidence>
<gene>
    <name evidence="7" type="ORF">BDE18_1526</name>
    <name evidence="6" type="ORF">ESD82_14420</name>
</gene>
<comment type="similarity">
    <text evidence="1">Belongs to the LysR transcriptional regulatory family.</text>
</comment>
<keyword evidence="3 7" id="KW-0238">DNA-binding</keyword>
<evidence type="ECO:0000313" key="6">
    <source>
        <dbReference type="EMBL" id="QFG37343.1"/>
    </source>
</evidence>
<accession>A0AAE6NWU9</accession>
<dbReference type="Gene3D" id="3.40.190.290">
    <property type="match status" value="1"/>
</dbReference>
<dbReference type="InterPro" id="IPR000847">
    <property type="entry name" value="LysR_HTH_N"/>
</dbReference>
<keyword evidence="8" id="KW-1185">Reference proteome</keyword>
<dbReference type="SUPFAM" id="SSF53850">
    <property type="entry name" value="Periplasmic binding protein-like II"/>
    <property type="match status" value="1"/>
</dbReference>
<evidence type="ECO:0000256" key="3">
    <source>
        <dbReference type="ARBA" id="ARBA00023125"/>
    </source>
</evidence>
<dbReference type="AlphaFoldDB" id="A0AAE6NWU9"/>
<dbReference type="Proteomes" id="UP000273626">
    <property type="component" value="Unassembled WGS sequence"/>
</dbReference>
<protein>
    <submittedName>
        <fullName evidence="7">DNA-binding transcriptional LysR family regulator</fullName>
    </submittedName>
    <submittedName>
        <fullName evidence="6">LysR family transcriptional regulator</fullName>
    </submittedName>
</protein>
<dbReference type="GeneID" id="51371778"/>
<dbReference type="Pfam" id="PF03466">
    <property type="entry name" value="LysR_substrate"/>
    <property type="match status" value="1"/>
</dbReference>
<reference evidence="6 9" key="2">
    <citation type="submission" date="2019-01" db="EMBL/GenBank/DDBJ databases">
        <title>Complete Genome Sequence and Annotation of the Paracoccus pantotrophus type strain DSM 2944.</title>
        <authorList>
            <person name="Bockwoldt J.A."/>
            <person name="Zimmermann M."/>
            <person name="Tiso T."/>
            <person name="Blank L.M."/>
        </authorList>
    </citation>
    <scope>NUCLEOTIDE SEQUENCE [LARGE SCALE GENOMIC DNA]</scope>
    <source>
        <strain evidence="6 9">DSM 2944</strain>
    </source>
</reference>
<dbReference type="EMBL" id="CP044426">
    <property type="protein sequence ID" value="QFG37343.1"/>
    <property type="molecule type" value="Genomic_DNA"/>
</dbReference>
<name>A0AAE6NWU9_PARPN</name>
<evidence type="ECO:0000256" key="1">
    <source>
        <dbReference type="ARBA" id="ARBA00009437"/>
    </source>
</evidence>
<dbReference type="FunFam" id="1.10.10.10:FF:000001">
    <property type="entry name" value="LysR family transcriptional regulator"/>
    <property type="match status" value="1"/>
</dbReference>
<dbReference type="PANTHER" id="PTHR30126:SF77">
    <property type="entry name" value="TRANSCRIPTIONAL REGULATORY PROTEIN"/>
    <property type="match status" value="1"/>
</dbReference>
<organism evidence="6 9">
    <name type="scientific">Paracoccus pantotrophus</name>
    <name type="common">Thiosphaera pantotropha</name>
    <dbReference type="NCBI Taxonomy" id="82367"/>
    <lineage>
        <taxon>Bacteria</taxon>
        <taxon>Pseudomonadati</taxon>
        <taxon>Pseudomonadota</taxon>
        <taxon>Alphaproteobacteria</taxon>
        <taxon>Rhodobacterales</taxon>
        <taxon>Paracoccaceae</taxon>
        <taxon>Paracoccus</taxon>
    </lineage>
</organism>
<dbReference type="Proteomes" id="UP000326453">
    <property type="component" value="Chromosome 1"/>
</dbReference>
<evidence type="ECO:0000259" key="5">
    <source>
        <dbReference type="PROSITE" id="PS50931"/>
    </source>
</evidence>